<reference evidence="2 3" key="1">
    <citation type="submission" date="2014-04" db="EMBL/GenBank/DDBJ databases">
        <authorList>
            <consortium name="DOE Joint Genome Institute"/>
            <person name="Kuo A."/>
            <person name="Kohler A."/>
            <person name="Costa M.D."/>
            <person name="Nagy L.G."/>
            <person name="Floudas D."/>
            <person name="Copeland A."/>
            <person name="Barry K.W."/>
            <person name="Cichocki N."/>
            <person name="Veneault-Fourrey C."/>
            <person name="LaButti K."/>
            <person name="Lindquist E.A."/>
            <person name="Lipzen A."/>
            <person name="Lundell T."/>
            <person name="Morin E."/>
            <person name="Murat C."/>
            <person name="Sun H."/>
            <person name="Tunlid A."/>
            <person name="Henrissat B."/>
            <person name="Grigoriev I.V."/>
            <person name="Hibbett D.S."/>
            <person name="Martin F."/>
            <person name="Nordberg H.P."/>
            <person name="Cantor M.N."/>
            <person name="Hua S.X."/>
        </authorList>
    </citation>
    <scope>NUCLEOTIDE SEQUENCE [LARGE SCALE GENOMIC DNA]</scope>
    <source>
        <strain evidence="2 3">Marx 270</strain>
    </source>
</reference>
<proteinExistence type="predicted"/>
<dbReference type="Proteomes" id="UP000054217">
    <property type="component" value="Unassembled WGS sequence"/>
</dbReference>
<accession>A0A0C3NZB8</accession>
<sequence length="88" mass="9307">MLAKPQLLRVQRSAVVQSKRALHDLVTLPGQKPVISYGPPGYSAVSGHVVTVFGCTGFLGRYLVSKLGAPQSATMPPNSSDSLTPFLL</sequence>
<dbReference type="EMBL" id="KN831964">
    <property type="protein sequence ID" value="KIO06190.1"/>
    <property type="molecule type" value="Genomic_DNA"/>
</dbReference>
<feature type="compositionally biased region" description="Polar residues" evidence="1">
    <location>
        <begin position="71"/>
        <end position="88"/>
    </location>
</feature>
<dbReference type="OrthoDB" id="275457at2759"/>
<gene>
    <name evidence="2" type="ORF">M404DRAFT_139535</name>
</gene>
<evidence type="ECO:0000313" key="3">
    <source>
        <dbReference type="Proteomes" id="UP000054217"/>
    </source>
</evidence>
<organism evidence="2 3">
    <name type="scientific">Pisolithus tinctorius Marx 270</name>
    <dbReference type="NCBI Taxonomy" id="870435"/>
    <lineage>
        <taxon>Eukaryota</taxon>
        <taxon>Fungi</taxon>
        <taxon>Dikarya</taxon>
        <taxon>Basidiomycota</taxon>
        <taxon>Agaricomycotina</taxon>
        <taxon>Agaricomycetes</taxon>
        <taxon>Agaricomycetidae</taxon>
        <taxon>Boletales</taxon>
        <taxon>Sclerodermatineae</taxon>
        <taxon>Pisolithaceae</taxon>
        <taxon>Pisolithus</taxon>
    </lineage>
</organism>
<dbReference type="InParanoid" id="A0A0C3NZB8"/>
<dbReference type="AlphaFoldDB" id="A0A0C3NZB8"/>
<evidence type="ECO:0000256" key="1">
    <source>
        <dbReference type="SAM" id="MobiDB-lite"/>
    </source>
</evidence>
<evidence type="ECO:0000313" key="2">
    <source>
        <dbReference type="EMBL" id="KIO06190.1"/>
    </source>
</evidence>
<keyword evidence="3" id="KW-1185">Reference proteome</keyword>
<reference evidence="3" key="2">
    <citation type="submission" date="2015-01" db="EMBL/GenBank/DDBJ databases">
        <title>Evolutionary Origins and Diversification of the Mycorrhizal Mutualists.</title>
        <authorList>
            <consortium name="DOE Joint Genome Institute"/>
            <consortium name="Mycorrhizal Genomics Consortium"/>
            <person name="Kohler A."/>
            <person name="Kuo A."/>
            <person name="Nagy L.G."/>
            <person name="Floudas D."/>
            <person name="Copeland A."/>
            <person name="Barry K.W."/>
            <person name="Cichocki N."/>
            <person name="Veneault-Fourrey C."/>
            <person name="LaButti K."/>
            <person name="Lindquist E.A."/>
            <person name="Lipzen A."/>
            <person name="Lundell T."/>
            <person name="Morin E."/>
            <person name="Murat C."/>
            <person name="Riley R."/>
            <person name="Ohm R."/>
            <person name="Sun H."/>
            <person name="Tunlid A."/>
            <person name="Henrissat B."/>
            <person name="Grigoriev I.V."/>
            <person name="Hibbett D.S."/>
            <person name="Martin F."/>
        </authorList>
    </citation>
    <scope>NUCLEOTIDE SEQUENCE [LARGE SCALE GENOMIC DNA]</scope>
    <source>
        <strain evidence="3">Marx 270</strain>
    </source>
</reference>
<dbReference type="HOGENOM" id="CLU_190139_0_0_1"/>
<dbReference type="STRING" id="870435.A0A0C3NZB8"/>
<feature type="region of interest" description="Disordered" evidence="1">
    <location>
        <begin position="69"/>
        <end position="88"/>
    </location>
</feature>
<name>A0A0C3NZB8_PISTI</name>
<protein>
    <submittedName>
        <fullName evidence="2">Uncharacterized protein</fullName>
    </submittedName>
</protein>